<gene>
    <name evidence="1" type="ORF">ASPGLDRAFT_1192597</name>
</gene>
<dbReference type="RefSeq" id="XP_022395456.1">
    <property type="nucleotide sequence ID" value="XM_022540032.1"/>
</dbReference>
<accession>A0A1L9V4A1</accession>
<sequence>MKYTVTNSVVPGKCTEDSHLSCRPTITICRSESQHEGRTALGNRRKDCLRDKKRNGRNCYHRLCSYIHCIPLYQVYENQKPYSMFYFSANKRRPKLRGRQ</sequence>
<proteinExistence type="predicted"/>
<evidence type="ECO:0000313" key="2">
    <source>
        <dbReference type="Proteomes" id="UP000184300"/>
    </source>
</evidence>
<keyword evidence="2" id="KW-1185">Reference proteome</keyword>
<dbReference type="AlphaFoldDB" id="A0A1L9V4A1"/>
<organism evidence="1 2">
    <name type="scientific">Aspergillus glaucus CBS 516.65</name>
    <dbReference type="NCBI Taxonomy" id="1160497"/>
    <lineage>
        <taxon>Eukaryota</taxon>
        <taxon>Fungi</taxon>
        <taxon>Dikarya</taxon>
        <taxon>Ascomycota</taxon>
        <taxon>Pezizomycotina</taxon>
        <taxon>Eurotiomycetes</taxon>
        <taxon>Eurotiomycetidae</taxon>
        <taxon>Eurotiales</taxon>
        <taxon>Aspergillaceae</taxon>
        <taxon>Aspergillus</taxon>
        <taxon>Aspergillus subgen. Aspergillus</taxon>
    </lineage>
</organism>
<dbReference type="Proteomes" id="UP000184300">
    <property type="component" value="Unassembled WGS sequence"/>
</dbReference>
<dbReference type="EMBL" id="KV878928">
    <property type="protein sequence ID" value="OJJ78758.1"/>
    <property type="molecule type" value="Genomic_DNA"/>
</dbReference>
<evidence type="ECO:0000313" key="1">
    <source>
        <dbReference type="EMBL" id="OJJ78758.1"/>
    </source>
</evidence>
<reference evidence="2" key="1">
    <citation type="journal article" date="2017" name="Genome Biol.">
        <title>Comparative genomics reveals high biological diversity and specific adaptations in the industrially and medically important fungal genus Aspergillus.</title>
        <authorList>
            <person name="de Vries R.P."/>
            <person name="Riley R."/>
            <person name="Wiebenga A."/>
            <person name="Aguilar-Osorio G."/>
            <person name="Amillis S."/>
            <person name="Uchima C.A."/>
            <person name="Anderluh G."/>
            <person name="Asadollahi M."/>
            <person name="Askin M."/>
            <person name="Barry K."/>
            <person name="Battaglia E."/>
            <person name="Bayram O."/>
            <person name="Benocci T."/>
            <person name="Braus-Stromeyer S.A."/>
            <person name="Caldana C."/>
            <person name="Canovas D."/>
            <person name="Cerqueira G.C."/>
            <person name="Chen F."/>
            <person name="Chen W."/>
            <person name="Choi C."/>
            <person name="Clum A."/>
            <person name="Dos Santos R.A."/>
            <person name="Damasio A.R."/>
            <person name="Diallinas G."/>
            <person name="Emri T."/>
            <person name="Fekete E."/>
            <person name="Flipphi M."/>
            <person name="Freyberg S."/>
            <person name="Gallo A."/>
            <person name="Gournas C."/>
            <person name="Habgood R."/>
            <person name="Hainaut M."/>
            <person name="Harispe M.L."/>
            <person name="Henrissat B."/>
            <person name="Hilden K.S."/>
            <person name="Hope R."/>
            <person name="Hossain A."/>
            <person name="Karabika E."/>
            <person name="Karaffa L."/>
            <person name="Karanyi Z."/>
            <person name="Krasevec N."/>
            <person name="Kuo A."/>
            <person name="Kusch H."/>
            <person name="LaButti K."/>
            <person name="Lagendijk E.L."/>
            <person name="Lapidus A."/>
            <person name="Levasseur A."/>
            <person name="Lindquist E."/>
            <person name="Lipzen A."/>
            <person name="Logrieco A.F."/>
            <person name="MacCabe A."/>
            <person name="Maekelae M.R."/>
            <person name="Malavazi I."/>
            <person name="Melin P."/>
            <person name="Meyer V."/>
            <person name="Mielnichuk N."/>
            <person name="Miskei M."/>
            <person name="Molnar A.P."/>
            <person name="Mule G."/>
            <person name="Ngan C.Y."/>
            <person name="Orejas M."/>
            <person name="Orosz E."/>
            <person name="Ouedraogo J.P."/>
            <person name="Overkamp K.M."/>
            <person name="Park H.-S."/>
            <person name="Perrone G."/>
            <person name="Piumi F."/>
            <person name="Punt P.J."/>
            <person name="Ram A.F."/>
            <person name="Ramon A."/>
            <person name="Rauscher S."/>
            <person name="Record E."/>
            <person name="Riano-Pachon D.M."/>
            <person name="Robert V."/>
            <person name="Roehrig J."/>
            <person name="Ruller R."/>
            <person name="Salamov A."/>
            <person name="Salih N.S."/>
            <person name="Samson R.A."/>
            <person name="Sandor E."/>
            <person name="Sanguinetti M."/>
            <person name="Schuetze T."/>
            <person name="Sepcic K."/>
            <person name="Shelest E."/>
            <person name="Sherlock G."/>
            <person name="Sophianopoulou V."/>
            <person name="Squina F.M."/>
            <person name="Sun H."/>
            <person name="Susca A."/>
            <person name="Todd R.B."/>
            <person name="Tsang A."/>
            <person name="Unkles S.E."/>
            <person name="van de Wiele N."/>
            <person name="van Rossen-Uffink D."/>
            <person name="Oliveira J.V."/>
            <person name="Vesth T.C."/>
            <person name="Visser J."/>
            <person name="Yu J.-H."/>
            <person name="Zhou M."/>
            <person name="Andersen M.R."/>
            <person name="Archer D.B."/>
            <person name="Baker S.E."/>
            <person name="Benoit I."/>
            <person name="Brakhage A.A."/>
            <person name="Braus G.H."/>
            <person name="Fischer R."/>
            <person name="Frisvad J.C."/>
            <person name="Goldman G.H."/>
            <person name="Houbraken J."/>
            <person name="Oakley B."/>
            <person name="Pocsi I."/>
            <person name="Scazzocchio C."/>
            <person name="Seiboth B."/>
            <person name="vanKuyk P.A."/>
            <person name="Wortman J."/>
            <person name="Dyer P.S."/>
            <person name="Grigoriev I.V."/>
        </authorList>
    </citation>
    <scope>NUCLEOTIDE SEQUENCE [LARGE SCALE GENOMIC DNA]</scope>
    <source>
        <strain evidence="2">CBS 516.65</strain>
    </source>
</reference>
<name>A0A1L9V4A1_ASPGL</name>
<protein>
    <submittedName>
        <fullName evidence="1">Uncharacterized protein</fullName>
    </submittedName>
</protein>
<dbReference type="GeneID" id="34456293"/>
<dbReference type="VEuPathDB" id="FungiDB:ASPGLDRAFT_1192597"/>